<feature type="binding site" evidence="4">
    <location>
        <position position="218"/>
    </location>
    <ligand>
        <name>3-dehydroquinate</name>
        <dbReference type="ChEBI" id="CHEBI:32364"/>
    </ligand>
</feature>
<proteinExistence type="inferred from homology"/>
<evidence type="ECO:0000256" key="3">
    <source>
        <dbReference type="ARBA" id="ARBA00023270"/>
    </source>
</evidence>
<keyword evidence="6" id="KW-1185">Reference proteome</keyword>
<feature type="active site" description="Proton donor/acceptor" evidence="4">
    <location>
        <position position="130"/>
    </location>
</feature>
<comment type="caution">
    <text evidence="4">Lacks conserved residue(s) required for the propagation of feature annotation.</text>
</comment>
<dbReference type="PANTHER" id="PTHR43699:SF1">
    <property type="entry name" value="3-DEHYDROQUINATE DEHYDRATASE"/>
    <property type="match status" value="1"/>
</dbReference>
<organism evidence="5 6">
    <name type="scientific">Halonotius roseus</name>
    <dbReference type="NCBI Taxonomy" id="2511997"/>
    <lineage>
        <taxon>Archaea</taxon>
        <taxon>Methanobacteriati</taxon>
        <taxon>Methanobacteriota</taxon>
        <taxon>Stenosarchaea group</taxon>
        <taxon>Halobacteria</taxon>
        <taxon>Halobacteriales</taxon>
        <taxon>Haloferacaceae</taxon>
        <taxon>Halonotius</taxon>
    </lineage>
</organism>
<dbReference type="UniPathway" id="UPA00053">
    <property type="reaction ID" value="UER00086"/>
</dbReference>
<dbReference type="PANTHER" id="PTHR43699">
    <property type="entry name" value="3-DEHYDROQUINATE DEHYDRATASE"/>
    <property type="match status" value="1"/>
</dbReference>
<dbReference type="GO" id="GO:0009423">
    <property type="term" value="P:chorismate biosynthetic process"/>
    <property type="evidence" value="ECO:0007669"/>
    <property type="project" value="UniProtKB-UniRule"/>
</dbReference>
<sequence>MSAFDLNFDEFVLAASTDSLADEPAAREAVADAVEFRLDLAADPLDQLAGYDGELPIIATNRAAWEGGEATDEAGRLDTLATAVEHDAVAAVDLECRALDGSVADADTDTARDVRASAREAGVTVIASIHDFESTPPVAELTERLRLGSEEGDIAKLATTAHDRGDALDLLTATHRATAAGRTVATMGMGAAGQHTRAVAPVYGSKIGYAPVDPADATAPGQYPLATLREVVDTLTTATANNDV</sequence>
<dbReference type="InterPro" id="IPR013785">
    <property type="entry name" value="Aldolase_TIM"/>
</dbReference>
<dbReference type="AlphaFoldDB" id="A0A544QN18"/>
<dbReference type="GO" id="GO:0003855">
    <property type="term" value="F:3-dehydroquinate dehydratase activity"/>
    <property type="evidence" value="ECO:0007669"/>
    <property type="project" value="UniProtKB-UniRule"/>
</dbReference>
<feature type="active site" description="Schiff-base intermediate with substrate" evidence="4">
    <location>
        <position position="156"/>
    </location>
</feature>
<evidence type="ECO:0000256" key="1">
    <source>
        <dbReference type="ARBA" id="ARBA00001864"/>
    </source>
</evidence>
<dbReference type="SUPFAM" id="SSF51569">
    <property type="entry name" value="Aldolase"/>
    <property type="match status" value="1"/>
</dbReference>
<comment type="subunit">
    <text evidence="4">Homodimer.</text>
</comment>
<dbReference type="GO" id="GO:0008652">
    <property type="term" value="P:amino acid biosynthetic process"/>
    <property type="evidence" value="ECO:0007669"/>
    <property type="project" value="UniProtKB-KW"/>
</dbReference>
<feature type="binding site" evidence="4">
    <location>
        <begin position="35"/>
        <end position="37"/>
    </location>
    <ligand>
        <name>3-dehydroquinate</name>
        <dbReference type="ChEBI" id="CHEBI:32364"/>
    </ligand>
</feature>
<dbReference type="Pfam" id="PF01487">
    <property type="entry name" value="DHquinase_I"/>
    <property type="match status" value="1"/>
</dbReference>
<evidence type="ECO:0000256" key="2">
    <source>
        <dbReference type="ARBA" id="ARBA00023239"/>
    </source>
</evidence>
<reference evidence="5 6" key="1">
    <citation type="submission" date="2019-02" db="EMBL/GenBank/DDBJ databases">
        <title>Halonotius sp. a new haloqrchaeon isolated from saline water.</title>
        <authorList>
            <person name="Duran-Viseras A."/>
            <person name="Sanchez-Porro C."/>
            <person name="Ventosa A."/>
        </authorList>
    </citation>
    <scope>NUCLEOTIDE SEQUENCE [LARGE SCALE GENOMIC DNA]</scope>
    <source>
        <strain evidence="5 6">F9-27</strain>
    </source>
</reference>
<dbReference type="EMBL" id="SESI01000002">
    <property type="protein sequence ID" value="TQQ80319.1"/>
    <property type="molecule type" value="Genomic_DNA"/>
</dbReference>
<comment type="pathway">
    <text evidence="4">Metabolic intermediate biosynthesis; chorismate biosynthesis; chorismate from D-erythrose 4-phosphate and phosphoenolpyruvate: step 3/7.</text>
</comment>
<dbReference type="Gene3D" id="3.20.20.70">
    <property type="entry name" value="Aldolase class I"/>
    <property type="match status" value="1"/>
</dbReference>
<keyword evidence="3 4" id="KW-0704">Schiff base</keyword>
<comment type="catalytic activity">
    <reaction evidence="1 4">
        <text>3-dehydroquinate = 3-dehydroshikimate + H2O</text>
        <dbReference type="Rhea" id="RHEA:21096"/>
        <dbReference type="ChEBI" id="CHEBI:15377"/>
        <dbReference type="ChEBI" id="CHEBI:16630"/>
        <dbReference type="ChEBI" id="CHEBI:32364"/>
        <dbReference type="EC" id="4.2.1.10"/>
    </reaction>
</comment>
<comment type="caution">
    <text evidence="5">The sequence shown here is derived from an EMBL/GenBank/DDBJ whole genome shotgun (WGS) entry which is preliminary data.</text>
</comment>
<dbReference type="CDD" id="cd00502">
    <property type="entry name" value="DHQase_I"/>
    <property type="match status" value="1"/>
</dbReference>
<protein>
    <recommendedName>
        <fullName evidence="4">3-dehydroquinate dehydratase</fullName>
        <shortName evidence="4">3-dehydroquinase</shortName>
        <ecNumber evidence="4">4.2.1.10</ecNumber>
    </recommendedName>
    <alternativeName>
        <fullName evidence="4">Type I DHQase</fullName>
    </alternativeName>
    <alternativeName>
        <fullName evidence="4">Type I dehydroquinase</fullName>
        <shortName evidence="4">DHQ1</shortName>
    </alternativeName>
</protein>
<evidence type="ECO:0000256" key="4">
    <source>
        <dbReference type="HAMAP-Rule" id="MF_00214"/>
    </source>
</evidence>
<dbReference type="OrthoDB" id="34329at2157"/>
<dbReference type="RefSeq" id="WP_142443441.1">
    <property type="nucleotide sequence ID" value="NZ_SESI01000002.1"/>
</dbReference>
<gene>
    <name evidence="4" type="primary">aroD</name>
    <name evidence="5" type="ORF">EWF95_07430</name>
</gene>
<dbReference type="InterPro" id="IPR001381">
    <property type="entry name" value="DHquinase_I"/>
</dbReference>
<accession>A0A544QN18</accession>
<keyword evidence="4" id="KW-0028">Amino-acid biosynthesis</keyword>
<feature type="binding site" evidence="4">
    <location>
        <position position="62"/>
    </location>
    <ligand>
        <name>3-dehydroquinate</name>
        <dbReference type="ChEBI" id="CHEBI:32364"/>
    </ligand>
</feature>
<dbReference type="GO" id="GO:0046279">
    <property type="term" value="P:3,4-dihydroxybenzoate biosynthetic process"/>
    <property type="evidence" value="ECO:0007669"/>
    <property type="project" value="TreeGrafter"/>
</dbReference>
<keyword evidence="2 4" id="KW-0456">Lyase</keyword>
<dbReference type="Proteomes" id="UP000315385">
    <property type="component" value="Unassembled WGS sequence"/>
</dbReference>
<comment type="similarity">
    <text evidence="4">Belongs to the type-I 3-dehydroquinase family.</text>
</comment>
<dbReference type="InterPro" id="IPR050146">
    <property type="entry name" value="Type-I_3-dehydroquinase"/>
</dbReference>
<comment type="function">
    <text evidence="4">Involved in the third step of the chorismate pathway, which leads to the biosynthesis of aromatic amino acids. Catalyzes the cis-dehydration of 3-dehydroquinate (DHQ) and introduces the first double bond of the aromatic ring to yield 3-dehydroshikimate.</text>
</comment>
<evidence type="ECO:0000313" key="6">
    <source>
        <dbReference type="Proteomes" id="UP000315385"/>
    </source>
</evidence>
<keyword evidence="4" id="KW-0057">Aromatic amino acid biosynthesis</keyword>
<name>A0A544QN18_9EURY</name>
<dbReference type="GO" id="GO:0009073">
    <property type="term" value="P:aromatic amino acid family biosynthetic process"/>
    <property type="evidence" value="ECO:0007669"/>
    <property type="project" value="UniProtKB-KW"/>
</dbReference>
<dbReference type="HAMAP" id="MF_00214">
    <property type="entry name" value="AroD"/>
    <property type="match status" value="1"/>
</dbReference>
<feature type="binding site" evidence="4">
    <location>
        <position position="197"/>
    </location>
    <ligand>
        <name>3-dehydroquinate</name>
        <dbReference type="ChEBI" id="CHEBI:32364"/>
    </ligand>
</feature>
<feature type="binding site" evidence="4">
    <location>
        <position position="222"/>
    </location>
    <ligand>
        <name>3-dehydroquinate</name>
        <dbReference type="ChEBI" id="CHEBI:32364"/>
    </ligand>
</feature>
<dbReference type="EC" id="4.2.1.10" evidence="4"/>
<evidence type="ECO:0000313" key="5">
    <source>
        <dbReference type="EMBL" id="TQQ80319.1"/>
    </source>
</evidence>